<dbReference type="Pfam" id="PF02525">
    <property type="entry name" value="Flavodoxin_2"/>
    <property type="match status" value="1"/>
</dbReference>
<dbReference type="InterPro" id="IPR003680">
    <property type="entry name" value="Flavodoxin_fold"/>
</dbReference>
<organism evidence="4 5">
    <name type="scientific">Chryseobacterium culicis</name>
    <dbReference type="NCBI Taxonomy" id="680127"/>
    <lineage>
        <taxon>Bacteria</taxon>
        <taxon>Pseudomonadati</taxon>
        <taxon>Bacteroidota</taxon>
        <taxon>Flavobacteriia</taxon>
        <taxon>Flavobacteriales</taxon>
        <taxon>Weeksellaceae</taxon>
        <taxon>Chryseobacterium group</taxon>
        <taxon>Chryseobacterium</taxon>
    </lineage>
</organism>
<reference evidence="4 5" key="1">
    <citation type="submission" date="2016-10" db="EMBL/GenBank/DDBJ databases">
        <authorList>
            <person name="de Groot N.N."/>
        </authorList>
    </citation>
    <scope>NUCLEOTIDE SEQUENCE [LARGE SCALE GENOMIC DNA]</scope>
    <source>
        <strain evidence="4 5">DSM 23031</strain>
    </source>
</reference>
<dbReference type="InterPro" id="IPR029039">
    <property type="entry name" value="Flavoprotein-like_sf"/>
</dbReference>
<dbReference type="GO" id="GO:0005829">
    <property type="term" value="C:cytosol"/>
    <property type="evidence" value="ECO:0007669"/>
    <property type="project" value="TreeGrafter"/>
</dbReference>
<sequence>MRHLIIYTHPNENSLNHNLLNTVVETLHARNEEVVVRDLYAIGFDPVLSLNDMQGQRMGKVSADVKTEQEYIAWAEQITFIYPIWWTGLPAVMKGYIDRVFSYGFAYRYDQGVQKGLLKGKTTIIINTHGKSHDEYEKMGMDKALTLTSDNGIFIYSGLEIIRHLFFDKADKASAEDLEICKEQIKSLYSEHVLNH</sequence>
<dbReference type="SUPFAM" id="SSF52218">
    <property type="entry name" value="Flavoproteins"/>
    <property type="match status" value="1"/>
</dbReference>
<evidence type="ECO:0000313" key="4">
    <source>
        <dbReference type="EMBL" id="SEH28389.1"/>
    </source>
</evidence>
<dbReference type="Gene3D" id="3.40.50.360">
    <property type="match status" value="1"/>
</dbReference>
<comment type="similarity">
    <text evidence="1">Belongs to the NAD(P)H dehydrogenase (quinone) family.</text>
</comment>
<gene>
    <name evidence="4" type="ORF">SAMN05421593_0691</name>
</gene>
<dbReference type="InterPro" id="IPR051545">
    <property type="entry name" value="NAD(P)H_dehydrogenase_qn"/>
</dbReference>
<dbReference type="PANTHER" id="PTHR10204:SF34">
    <property type="entry name" value="NAD(P)H DEHYDROGENASE [QUINONE] 1 ISOFORM 1"/>
    <property type="match status" value="1"/>
</dbReference>
<evidence type="ECO:0000256" key="2">
    <source>
        <dbReference type="ARBA" id="ARBA00023002"/>
    </source>
</evidence>
<keyword evidence="2" id="KW-0560">Oxidoreductase</keyword>
<dbReference type="Proteomes" id="UP000198561">
    <property type="component" value="Unassembled WGS sequence"/>
</dbReference>
<evidence type="ECO:0000256" key="1">
    <source>
        <dbReference type="ARBA" id="ARBA00006252"/>
    </source>
</evidence>
<accession>A0A1H6GY29</accession>
<dbReference type="AlphaFoldDB" id="A0A1H6GY29"/>
<dbReference type="RefSeq" id="WP_089689898.1">
    <property type="nucleotide sequence ID" value="NZ_FNWQ01000001.1"/>
</dbReference>
<proteinExistence type="inferred from homology"/>
<evidence type="ECO:0000313" key="5">
    <source>
        <dbReference type="Proteomes" id="UP000198561"/>
    </source>
</evidence>
<name>A0A1H6GY29_CHRCI</name>
<dbReference type="PANTHER" id="PTHR10204">
    <property type="entry name" value="NAD P H OXIDOREDUCTASE-RELATED"/>
    <property type="match status" value="1"/>
</dbReference>
<dbReference type="GO" id="GO:0003955">
    <property type="term" value="F:NAD(P)H dehydrogenase (quinone) activity"/>
    <property type="evidence" value="ECO:0007669"/>
    <property type="project" value="TreeGrafter"/>
</dbReference>
<dbReference type="EMBL" id="FNWQ01000001">
    <property type="protein sequence ID" value="SEH28389.1"/>
    <property type="molecule type" value="Genomic_DNA"/>
</dbReference>
<dbReference type="OrthoDB" id="652200at2"/>
<feature type="domain" description="Flavodoxin-like fold" evidence="3">
    <location>
        <begin position="1"/>
        <end position="186"/>
    </location>
</feature>
<dbReference type="STRING" id="680127.SAMN05421593_0691"/>
<protein>
    <submittedName>
        <fullName evidence="4">NAD(P)H dehydrogenase (Quinone)</fullName>
    </submittedName>
</protein>
<evidence type="ECO:0000259" key="3">
    <source>
        <dbReference type="Pfam" id="PF02525"/>
    </source>
</evidence>